<evidence type="ECO:0000256" key="2">
    <source>
        <dbReference type="ARBA" id="ARBA00022448"/>
    </source>
</evidence>
<dbReference type="Gene3D" id="2.170.130.10">
    <property type="entry name" value="TonB-dependent receptor, plug domain"/>
    <property type="match status" value="1"/>
</dbReference>
<evidence type="ECO:0000256" key="6">
    <source>
        <dbReference type="ARBA" id="ARBA00023136"/>
    </source>
</evidence>
<evidence type="ECO:0000256" key="7">
    <source>
        <dbReference type="ARBA" id="ARBA00023237"/>
    </source>
</evidence>
<feature type="signal peptide" evidence="10">
    <location>
        <begin position="1"/>
        <end position="19"/>
    </location>
</feature>
<dbReference type="PROSITE" id="PS52016">
    <property type="entry name" value="TONB_DEPENDENT_REC_3"/>
    <property type="match status" value="1"/>
</dbReference>
<dbReference type="Proteomes" id="UP001596997">
    <property type="component" value="Unassembled WGS sequence"/>
</dbReference>
<evidence type="ECO:0000259" key="12">
    <source>
        <dbReference type="Pfam" id="PF07715"/>
    </source>
</evidence>
<evidence type="ECO:0000313" key="13">
    <source>
        <dbReference type="EMBL" id="MFD0963302.1"/>
    </source>
</evidence>
<keyword evidence="14" id="KW-1185">Reference proteome</keyword>
<dbReference type="PANTHER" id="PTHR30069:SF36">
    <property type="entry name" value="BLL6948 PROTEIN"/>
    <property type="match status" value="1"/>
</dbReference>
<evidence type="ECO:0000259" key="11">
    <source>
        <dbReference type="Pfam" id="PF00593"/>
    </source>
</evidence>
<dbReference type="Pfam" id="PF07715">
    <property type="entry name" value="Plug"/>
    <property type="match status" value="1"/>
</dbReference>
<evidence type="ECO:0000256" key="3">
    <source>
        <dbReference type="ARBA" id="ARBA00022452"/>
    </source>
</evidence>
<keyword evidence="4 8" id="KW-0812">Transmembrane</keyword>
<dbReference type="SUPFAM" id="SSF56935">
    <property type="entry name" value="Porins"/>
    <property type="match status" value="1"/>
</dbReference>
<protein>
    <submittedName>
        <fullName evidence="13">TonB-dependent receptor</fullName>
    </submittedName>
</protein>
<evidence type="ECO:0000256" key="10">
    <source>
        <dbReference type="SAM" id="SignalP"/>
    </source>
</evidence>
<dbReference type="EMBL" id="JBHTJM010000005">
    <property type="protein sequence ID" value="MFD0963302.1"/>
    <property type="molecule type" value="Genomic_DNA"/>
</dbReference>
<evidence type="ECO:0000313" key="14">
    <source>
        <dbReference type="Proteomes" id="UP001596997"/>
    </source>
</evidence>
<feature type="domain" description="TonB-dependent receptor plug" evidence="12">
    <location>
        <begin position="111"/>
        <end position="216"/>
    </location>
</feature>
<dbReference type="InterPro" id="IPR036942">
    <property type="entry name" value="Beta-barrel_TonB_sf"/>
</dbReference>
<reference evidence="14" key="1">
    <citation type="journal article" date="2019" name="Int. J. Syst. Evol. Microbiol.">
        <title>The Global Catalogue of Microorganisms (GCM) 10K type strain sequencing project: providing services to taxonomists for standard genome sequencing and annotation.</title>
        <authorList>
            <consortium name="The Broad Institute Genomics Platform"/>
            <consortium name="The Broad Institute Genome Sequencing Center for Infectious Disease"/>
            <person name="Wu L."/>
            <person name="Ma J."/>
        </authorList>
    </citation>
    <scope>NUCLEOTIDE SEQUENCE [LARGE SCALE GENOMIC DNA]</scope>
    <source>
        <strain evidence="14">CCUG 62114</strain>
    </source>
</reference>
<dbReference type="RefSeq" id="WP_377713870.1">
    <property type="nucleotide sequence ID" value="NZ_JBHTJM010000005.1"/>
</dbReference>
<gene>
    <name evidence="13" type="ORF">ACFQ1O_04720</name>
</gene>
<sequence>MKIKLLTLILLISSSTVFSQTFSGKIVDVYQNPIQGANILNKNTDHHTHSNDLGKFILENCNVGDTLQVSFIGYESKLTVIKDLTKPASIILNYKIINLEEVLITPKINALNVFSDIDIQTNPVNSSQDILKKVPGLFIGQHAGGGKAEQIFLRGFDIDHGTDINITVDGMPVNMVSHAHGQGYSDLHFVIPETIEKIDFGKGPYYQDQGNFSTAGHVGFNTKEQLNNSLIKLELGQFNTQRYLGMFNLLNNKKHHSFLATEFIATDGYFDSSQNFNRINIFGKYTGTISNQDIIGVSLSHFTSKWDASGQIPQRAIDRGLITRFGAIDDTEGGFTSRSNALLNYKKIINSNSSIESKVYLNKYDFELYSNFTFFLEDPVNGDQIRQKEDRIIYGLSSVYNSSFSNEKLTGNWQLGLSLRNDQSKNNELSRTLNRTQTLEQIQLGDINETNLGLSLGTTLNIGKWTFNPSMRLDYFDFKYQNKLNPLYKIENENKAIISPKLNTLYNPTNKLQLYAKTGTGFHSNDTRVVVAREGEEILPKVYGFDLGYIWKPTQKMILNMAYWYLYSEQEFVYVGDAGIVEPSGKTARQGIDLSYRYQPYKFLFWNLDANYTYARSIDAPRDENYIPLAPDFTLTTGINIKLDSGFYSGINLRHLANRPANEDNSIIAKGYTVTDLNLGYKWKKMNIGIQIQNLFNTEWNETQFATESRLQNESESVEEIHFTPGTPFFINSSIQYNF</sequence>
<keyword evidence="13" id="KW-0675">Receptor</keyword>
<comment type="caution">
    <text evidence="13">The sequence shown here is derived from an EMBL/GenBank/DDBJ whole genome shotgun (WGS) entry which is preliminary data.</text>
</comment>
<evidence type="ECO:0000256" key="8">
    <source>
        <dbReference type="PROSITE-ProRule" id="PRU01360"/>
    </source>
</evidence>
<accession>A0ABW3I167</accession>
<dbReference type="Gene3D" id="2.40.170.20">
    <property type="entry name" value="TonB-dependent receptor, beta-barrel domain"/>
    <property type="match status" value="1"/>
</dbReference>
<keyword evidence="6 8" id="KW-0472">Membrane</keyword>
<dbReference type="Pfam" id="PF13715">
    <property type="entry name" value="CarbopepD_reg_2"/>
    <property type="match status" value="1"/>
</dbReference>
<comment type="subcellular location">
    <subcellularLocation>
        <location evidence="1 8">Cell outer membrane</location>
        <topology evidence="1 8">Multi-pass membrane protein</topology>
    </subcellularLocation>
</comment>
<evidence type="ECO:0000256" key="9">
    <source>
        <dbReference type="RuleBase" id="RU003357"/>
    </source>
</evidence>
<name>A0ABW3I167_9FLAO</name>
<dbReference type="InterPro" id="IPR008969">
    <property type="entry name" value="CarboxyPept-like_regulatory"/>
</dbReference>
<comment type="similarity">
    <text evidence="8 9">Belongs to the TonB-dependent receptor family.</text>
</comment>
<keyword evidence="5 9" id="KW-0798">TonB box</keyword>
<evidence type="ECO:0000256" key="1">
    <source>
        <dbReference type="ARBA" id="ARBA00004571"/>
    </source>
</evidence>
<keyword evidence="3 8" id="KW-1134">Transmembrane beta strand</keyword>
<evidence type="ECO:0000256" key="4">
    <source>
        <dbReference type="ARBA" id="ARBA00022692"/>
    </source>
</evidence>
<dbReference type="InterPro" id="IPR012910">
    <property type="entry name" value="Plug_dom"/>
</dbReference>
<evidence type="ECO:0000256" key="5">
    <source>
        <dbReference type="ARBA" id="ARBA00023077"/>
    </source>
</evidence>
<dbReference type="SUPFAM" id="SSF49464">
    <property type="entry name" value="Carboxypeptidase regulatory domain-like"/>
    <property type="match status" value="1"/>
</dbReference>
<dbReference type="PANTHER" id="PTHR30069">
    <property type="entry name" value="TONB-DEPENDENT OUTER MEMBRANE RECEPTOR"/>
    <property type="match status" value="1"/>
</dbReference>
<dbReference type="InterPro" id="IPR039426">
    <property type="entry name" value="TonB-dep_rcpt-like"/>
</dbReference>
<organism evidence="13 14">
    <name type="scientific">Pseudofulvibacter geojedonensis</name>
    <dbReference type="NCBI Taxonomy" id="1123758"/>
    <lineage>
        <taxon>Bacteria</taxon>
        <taxon>Pseudomonadati</taxon>
        <taxon>Bacteroidota</taxon>
        <taxon>Flavobacteriia</taxon>
        <taxon>Flavobacteriales</taxon>
        <taxon>Flavobacteriaceae</taxon>
        <taxon>Pseudofulvibacter</taxon>
    </lineage>
</organism>
<feature type="chain" id="PRO_5045850915" evidence="10">
    <location>
        <begin position="20"/>
        <end position="739"/>
    </location>
</feature>
<dbReference type="InterPro" id="IPR037066">
    <property type="entry name" value="Plug_dom_sf"/>
</dbReference>
<keyword evidence="7 8" id="KW-0998">Cell outer membrane</keyword>
<feature type="domain" description="TonB-dependent receptor-like beta-barrel" evidence="11">
    <location>
        <begin position="318"/>
        <end position="695"/>
    </location>
</feature>
<proteinExistence type="inferred from homology"/>
<keyword evidence="10" id="KW-0732">Signal</keyword>
<dbReference type="InterPro" id="IPR000531">
    <property type="entry name" value="Beta-barrel_TonB"/>
</dbReference>
<keyword evidence="2 8" id="KW-0813">Transport</keyword>
<dbReference type="Pfam" id="PF00593">
    <property type="entry name" value="TonB_dep_Rec_b-barrel"/>
    <property type="match status" value="1"/>
</dbReference>